<dbReference type="GO" id="GO:0003700">
    <property type="term" value="F:DNA-binding transcription factor activity"/>
    <property type="evidence" value="ECO:0007669"/>
    <property type="project" value="TreeGrafter"/>
</dbReference>
<evidence type="ECO:0000256" key="3">
    <source>
        <dbReference type="ARBA" id="ARBA00023159"/>
    </source>
</evidence>
<keyword evidence="4" id="KW-0804">Transcription</keyword>
<dbReference type="AlphaFoldDB" id="A0A9P6Y4A1"/>
<keyword evidence="1" id="KW-0805">Transcription regulation</keyword>
<dbReference type="OrthoDB" id="8964853at2759"/>
<evidence type="ECO:0000256" key="5">
    <source>
        <dbReference type="ARBA" id="ARBA00023242"/>
    </source>
</evidence>
<name>A0A9P6Y4A1_RHIOR</name>
<accession>A0A9P6Y4A1</accession>
<protein>
    <recommendedName>
        <fullName evidence="6">BHLH domain-containing protein</fullName>
    </recommendedName>
</protein>
<dbReference type="GO" id="GO:0003677">
    <property type="term" value="F:DNA binding"/>
    <property type="evidence" value="ECO:0007669"/>
    <property type="project" value="UniProtKB-KW"/>
</dbReference>
<dbReference type="Gene3D" id="4.10.280.10">
    <property type="entry name" value="Helix-loop-helix DNA-binding domain"/>
    <property type="match status" value="1"/>
</dbReference>
<evidence type="ECO:0000313" key="7">
    <source>
        <dbReference type="EMBL" id="KAG1539037.1"/>
    </source>
</evidence>
<keyword evidence="3" id="KW-0010">Activator</keyword>
<dbReference type="PANTHER" id="PTHR10328:SF3">
    <property type="entry name" value="PROTEIN MAX"/>
    <property type="match status" value="1"/>
</dbReference>
<dbReference type="Pfam" id="PF00010">
    <property type="entry name" value="HLH"/>
    <property type="match status" value="1"/>
</dbReference>
<feature type="domain" description="BHLH" evidence="6">
    <location>
        <begin position="42"/>
        <end position="94"/>
    </location>
</feature>
<reference evidence="7" key="1">
    <citation type="journal article" date="2020" name="Microb. Genom.">
        <title>Genetic diversity of clinical and environmental Mucorales isolates obtained from an investigation of mucormycosis cases among solid organ transplant recipients.</title>
        <authorList>
            <person name="Nguyen M.H."/>
            <person name="Kaul D."/>
            <person name="Muto C."/>
            <person name="Cheng S.J."/>
            <person name="Richter R.A."/>
            <person name="Bruno V.M."/>
            <person name="Liu G."/>
            <person name="Beyhan S."/>
            <person name="Sundermann A.J."/>
            <person name="Mounaud S."/>
            <person name="Pasculle A.W."/>
            <person name="Nierman W.C."/>
            <person name="Driscoll E."/>
            <person name="Cumbie R."/>
            <person name="Clancy C.J."/>
            <person name="Dupont C.L."/>
        </authorList>
    </citation>
    <scope>NUCLEOTIDE SEQUENCE</scope>
    <source>
        <strain evidence="7">GL16</strain>
    </source>
</reference>
<evidence type="ECO:0000256" key="1">
    <source>
        <dbReference type="ARBA" id="ARBA00023015"/>
    </source>
</evidence>
<keyword evidence="2" id="KW-0238">DNA-binding</keyword>
<evidence type="ECO:0000259" key="6">
    <source>
        <dbReference type="PROSITE" id="PS50888"/>
    </source>
</evidence>
<dbReference type="GO" id="GO:0046983">
    <property type="term" value="F:protein dimerization activity"/>
    <property type="evidence" value="ECO:0007669"/>
    <property type="project" value="InterPro"/>
</dbReference>
<dbReference type="PROSITE" id="PS50888">
    <property type="entry name" value="BHLH"/>
    <property type="match status" value="1"/>
</dbReference>
<sequence length="229" mass="26475">MQPTMIERPTMTRSLTKSMLDLQKEDTLFNDRLNKKPLTKAERRAEQNATERARRECLNAKFRCLAQTLPNLIHHRRPSKSQIVEKALDWVKQSIAREEHYRRQILLLQREKERLLFTQFQLSASSLEAICPTFDNGCFVGDIVSNTDLSQPHSSFKECKDSTAEEPNEMNSINQDKVDPSPLFLKYHSPYSKPQLYAKSGLCAIGFHTLNTEFESNRVCHLSTTTKPF</sequence>
<dbReference type="InterPro" id="IPR036638">
    <property type="entry name" value="HLH_DNA-bd_sf"/>
</dbReference>
<dbReference type="SUPFAM" id="SSF47459">
    <property type="entry name" value="HLH, helix-loop-helix DNA-binding domain"/>
    <property type="match status" value="1"/>
</dbReference>
<comment type="caution">
    <text evidence="7">The sequence shown here is derived from an EMBL/GenBank/DDBJ whole genome shotgun (WGS) entry which is preliminary data.</text>
</comment>
<gene>
    <name evidence="7" type="ORF">G6F51_009388</name>
</gene>
<dbReference type="PANTHER" id="PTHR10328">
    <property type="entry name" value="PROTEIN MAX MYC-ASSOCIATED FACTOR X"/>
    <property type="match status" value="1"/>
</dbReference>
<keyword evidence="5" id="KW-0539">Nucleus</keyword>
<proteinExistence type="predicted"/>
<organism evidence="7 8">
    <name type="scientific">Rhizopus oryzae</name>
    <name type="common">Mucormycosis agent</name>
    <name type="synonym">Rhizopus arrhizus var. delemar</name>
    <dbReference type="NCBI Taxonomy" id="64495"/>
    <lineage>
        <taxon>Eukaryota</taxon>
        <taxon>Fungi</taxon>
        <taxon>Fungi incertae sedis</taxon>
        <taxon>Mucoromycota</taxon>
        <taxon>Mucoromycotina</taxon>
        <taxon>Mucoromycetes</taxon>
        <taxon>Mucorales</taxon>
        <taxon>Mucorineae</taxon>
        <taxon>Rhizopodaceae</taxon>
        <taxon>Rhizopus</taxon>
    </lineage>
</organism>
<evidence type="ECO:0000256" key="2">
    <source>
        <dbReference type="ARBA" id="ARBA00023125"/>
    </source>
</evidence>
<dbReference type="GO" id="GO:0090575">
    <property type="term" value="C:RNA polymerase II transcription regulator complex"/>
    <property type="evidence" value="ECO:0007669"/>
    <property type="project" value="TreeGrafter"/>
</dbReference>
<evidence type="ECO:0000256" key="4">
    <source>
        <dbReference type="ARBA" id="ARBA00023163"/>
    </source>
</evidence>
<dbReference type="SMART" id="SM00353">
    <property type="entry name" value="HLH"/>
    <property type="match status" value="1"/>
</dbReference>
<dbReference type="Proteomes" id="UP000717996">
    <property type="component" value="Unassembled WGS sequence"/>
</dbReference>
<dbReference type="GO" id="GO:0045944">
    <property type="term" value="P:positive regulation of transcription by RNA polymerase II"/>
    <property type="evidence" value="ECO:0007669"/>
    <property type="project" value="TreeGrafter"/>
</dbReference>
<dbReference type="EMBL" id="JAANIT010001714">
    <property type="protein sequence ID" value="KAG1539037.1"/>
    <property type="molecule type" value="Genomic_DNA"/>
</dbReference>
<dbReference type="InterPro" id="IPR011598">
    <property type="entry name" value="bHLH_dom"/>
</dbReference>
<evidence type="ECO:0000313" key="8">
    <source>
        <dbReference type="Proteomes" id="UP000717996"/>
    </source>
</evidence>